<proteinExistence type="predicted"/>
<evidence type="ECO:0000313" key="1">
    <source>
        <dbReference type="EMBL" id="KAI4324616.1"/>
    </source>
</evidence>
<name>A0ACB9MP66_9MYRT</name>
<keyword evidence="2" id="KW-1185">Reference proteome</keyword>
<dbReference type="Proteomes" id="UP001057402">
    <property type="component" value="Chromosome 9"/>
</dbReference>
<evidence type="ECO:0000313" key="2">
    <source>
        <dbReference type="Proteomes" id="UP001057402"/>
    </source>
</evidence>
<comment type="caution">
    <text evidence="1">The sequence shown here is derived from an EMBL/GenBank/DDBJ whole genome shotgun (WGS) entry which is preliminary data.</text>
</comment>
<organism evidence="1 2">
    <name type="scientific">Melastoma candidum</name>
    <dbReference type="NCBI Taxonomy" id="119954"/>
    <lineage>
        <taxon>Eukaryota</taxon>
        <taxon>Viridiplantae</taxon>
        <taxon>Streptophyta</taxon>
        <taxon>Embryophyta</taxon>
        <taxon>Tracheophyta</taxon>
        <taxon>Spermatophyta</taxon>
        <taxon>Magnoliopsida</taxon>
        <taxon>eudicotyledons</taxon>
        <taxon>Gunneridae</taxon>
        <taxon>Pentapetalae</taxon>
        <taxon>rosids</taxon>
        <taxon>malvids</taxon>
        <taxon>Myrtales</taxon>
        <taxon>Melastomataceae</taxon>
        <taxon>Melastomatoideae</taxon>
        <taxon>Melastomateae</taxon>
        <taxon>Melastoma</taxon>
    </lineage>
</organism>
<accession>A0ACB9MP66</accession>
<gene>
    <name evidence="1" type="ORF">MLD38_030087</name>
</gene>
<reference evidence="2" key="1">
    <citation type="journal article" date="2023" name="Front. Plant Sci.">
        <title>Chromosomal-level genome assembly of Melastoma candidum provides insights into trichome evolution.</title>
        <authorList>
            <person name="Zhong Y."/>
            <person name="Wu W."/>
            <person name="Sun C."/>
            <person name="Zou P."/>
            <person name="Liu Y."/>
            <person name="Dai S."/>
            <person name="Zhou R."/>
        </authorList>
    </citation>
    <scope>NUCLEOTIDE SEQUENCE [LARGE SCALE GENOMIC DNA]</scope>
</reference>
<protein>
    <submittedName>
        <fullName evidence="1">Uncharacterized protein</fullName>
    </submittedName>
</protein>
<sequence>MTNTVELVFIPCPGMGHLPPMLELADRLAIREPRLSISVLLVRFPDDTKVEHYARSVAPVLSPRVKISFLPLKDGVVGHNSTDFVFKLIESHRPDVMDAVVGLRCVSAFVVDMICTSMMDLATSIGVPSYVFCPAGATFLGFMYYLLESSDRHGKDFTEYADSDDMVDFPGLLKPLPATVLPLVMVKKETKDLCLGFIRKMREAKGVLVNTFAELEPTALKYLSELEVPPVYPVGPMVRSNRPVEATNSCAEIFDWLDNQPELSVVFLCFGSRGSFSKDQVKEIAVALEKAGHHFLWSLKTPPEKDNIRISDDYQSFDGILPEGFLERTSGIGRVIGWAPQAEILVHPSVGGFVSHCGWNSILESVWSGVPIGTWPQYSEQQFNAFLMVEELGLGVDIKMDYKVDLETGVGLTLVGAEEIEKAVRDIMEEGSERRKKVKKMGQIGRKALKEEGGDSSSYHSLGRFIHDVLTNNPRRSSLS</sequence>
<dbReference type="EMBL" id="CM042888">
    <property type="protein sequence ID" value="KAI4324616.1"/>
    <property type="molecule type" value="Genomic_DNA"/>
</dbReference>